<dbReference type="OrthoDB" id="10264595at2759"/>
<evidence type="ECO:0000313" key="11">
    <source>
        <dbReference type="Proteomes" id="UP000240883"/>
    </source>
</evidence>
<dbReference type="GO" id="GO:0006623">
    <property type="term" value="P:protein targeting to vacuole"/>
    <property type="evidence" value="ECO:0007669"/>
    <property type="project" value="TreeGrafter"/>
</dbReference>
<dbReference type="SUPFAM" id="SSF48371">
    <property type="entry name" value="ARM repeat"/>
    <property type="match status" value="1"/>
</dbReference>
<dbReference type="PANTHER" id="PTHR22781:SF12">
    <property type="entry name" value="AP-3 COMPLEX SUBUNIT DELTA-1"/>
    <property type="match status" value="1"/>
</dbReference>
<evidence type="ECO:0000256" key="7">
    <source>
        <dbReference type="PIRNR" id="PIRNR037092"/>
    </source>
</evidence>
<organism evidence="10 11">
    <name type="scientific">Corynespora cassiicola Philippines</name>
    <dbReference type="NCBI Taxonomy" id="1448308"/>
    <lineage>
        <taxon>Eukaryota</taxon>
        <taxon>Fungi</taxon>
        <taxon>Dikarya</taxon>
        <taxon>Ascomycota</taxon>
        <taxon>Pezizomycotina</taxon>
        <taxon>Dothideomycetes</taxon>
        <taxon>Pleosporomycetidae</taxon>
        <taxon>Pleosporales</taxon>
        <taxon>Corynesporascaceae</taxon>
        <taxon>Corynespora</taxon>
    </lineage>
</organism>
<dbReference type="InterPro" id="IPR017105">
    <property type="entry name" value="AP3_complex_dsu"/>
</dbReference>
<keyword evidence="5 7" id="KW-0653">Protein transport</keyword>
<feature type="region of interest" description="Disordered" evidence="8">
    <location>
        <begin position="836"/>
        <end position="870"/>
    </location>
</feature>
<protein>
    <recommendedName>
        <fullName evidence="7">AP-3 complex subunit delta</fullName>
    </recommendedName>
</protein>
<accession>A0A2T2NJG5</accession>
<dbReference type="PIRSF" id="PIRSF037092">
    <property type="entry name" value="AP3_complex_delta"/>
    <property type="match status" value="1"/>
</dbReference>
<dbReference type="InterPro" id="IPR011989">
    <property type="entry name" value="ARM-like"/>
</dbReference>
<evidence type="ECO:0000256" key="4">
    <source>
        <dbReference type="ARBA" id="ARBA00022737"/>
    </source>
</evidence>
<gene>
    <name evidence="10" type="ORF">BS50DRAFT_575554</name>
</gene>
<evidence type="ECO:0000313" key="10">
    <source>
        <dbReference type="EMBL" id="PSN65585.1"/>
    </source>
</evidence>
<dbReference type="InterPro" id="IPR002553">
    <property type="entry name" value="Clathrin/coatomer_adapt-like_N"/>
</dbReference>
<feature type="compositionally biased region" description="Basic residues" evidence="8">
    <location>
        <begin position="1011"/>
        <end position="1020"/>
    </location>
</feature>
<dbReference type="GO" id="GO:0010008">
    <property type="term" value="C:endosome membrane"/>
    <property type="evidence" value="ECO:0007669"/>
    <property type="project" value="TreeGrafter"/>
</dbReference>
<feature type="region of interest" description="Disordered" evidence="8">
    <location>
        <begin position="942"/>
        <end position="1033"/>
    </location>
</feature>
<comment type="subunit">
    <text evidence="7">Adaptor protein complex 3 (AP-3) is a heterotetramer.</text>
</comment>
<keyword evidence="7" id="KW-0333">Golgi apparatus</keyword>
<dbReference type="InterPro" id="IPR016024">
    <property type="entry name" value="ARM-type_fold"/>
</dbReference>
<keyword evidence="3 7" id="KW-0813">Transport</keyword>
<evidence type="ECO:0000256" key="5">
    <source>
        <dbReference type="ARBA" id="ARBA00022927"/>
    </source>
</evidence>
<reference evidence="10 11" key="1">
    <citation type="journal article" date="2018" name="Front. Microbiol.">
        <title>Genome-Wide Analysis of Corynespora cassiicola Leaf Fall Disease Putative Effectors.</title>
        <authorList>
            <person name="Lopez D."/>
            <person name="Ribeiro S."/>
            <person name="Label P."/>
            <person name="Fumanal B."/>
            <person name="Venisse J.S."/>
            <person name="Kohler A."/>
            <person name="de Oliveira R.R."/>
            <person name="Labutti K."/>
            <person name="Lipzen A."/>
            <person name="Lail K."/>
            <person name="Bauer D."/>
            <person name="Ohm R.A."/>
            <person name="Barry K.W."/>
            <person name="Spatafora J."/>
            <person name="Grigoriev I.V."/>
            <person name="Martin F.M."/>
            <person name="Pujade-Renaud V."/>
        </authorList>
    </citation>
    <scope>NUCLEOTIDE SEQUENCE [LARGE SCALE GENOMIC DNA]</scope>
    <source>
        <strain evidence="10 11">Philippines</strain>
    </source>
</reference>
<feature type="compositionally biased region" description="Basic and acidic residues" evidence="8">
    <location>
        <begin position="411"/>
        <end position="420"/>
    </location>
</feature>
<dbReference type="EMBL" id="KZ678137">
    <property type="protein sequence ID" value="PSN65585.1"/>
    <property type="molecule type" value="Genomic_DNA"/>
</dbReference>
<proteinExistence type="inferred from homology"/>
<sequence>MFEKSLYDLIRGLRNHKGSEKEYINESIKECRKEIRSNDMDLKSTALMKLTYLEMFGHDMSWASFNVLEVMSSPKYRHKRTGYLAAVQSFRRDTEVLMLAENQLKKDISSPTPIIISLPLGAIPHVINPSMANSVLSDLIPRLTHSHAAIRKKTVVTLYRLALVYPETLRPAWPKIKERLQDDNEDPSVTAAIVNVVCELGWRRPQDFLPLAPRLFDLLVEGGNNWMAIKLIKLFATLTPLEPRLIKKLLPPLTKIIKETSAMSLLYECISGIIQGGILEAVEGTTEGEEVARLCVGKLRGMMVIEGDANLKYVALLAFDKIVRSHPYLVAQQQDVILECIDDPDISIRMRALDLVVGMVNSENLTAIVGRLMRQLRNAPIVSSVDDPSNDRARNTGVVPYAESDDSDAEESLRPHEQRSDLPPPLPEDYRINVIKRVLEMCSRDTYANITDFDWYIDVLVQLVRVSPATKSTSAVEEDEDLERVDDVGRGIGKELQNVAVRVKSVRPEAVDAAQNLILTDRRDQMFPSSGNGGQGVLEYAGWLVGEYANYLSQPEPVMTSLLHPSSLQLPSKTLAVYLQAIPKVFASMSGNDQISWTPERKTLMSLLMARIIHFLEPLSTHPSLEVQERAVEYLELMRLAAEAASGTDTGADNDEFADPPLLLTQAIPALFTGAELNPVAPGAQKKVPMPEDLDLDTPINPNLQNLLAQAELEGFEADEDDVYAAYTEPIASFTDAPAPATAAAERLEATPKEPASYQNAVEEEYLDPDIIARRKAERRERYKDDPFYIDPEADKSSGAVTPLGKIVREGNTELDIDSIPIMDLNLEKGGASDEVYRARSPRRSAPRRVEIMGDETLGPNEPDSGREDIVAPRASAAARAKKSLLEVDSSGLGSLSLDDDDASGRKLTQLDIERREQEEAEMKKAMQEVERLRLEMQRASERLESRNEVTVKKKRKKVRKAVLEGEEPDFAQGPAADAEGEAAPIKKKKKKKVKPEGDGEGEGEGEGGVVKKKKKKRRTVVMDEGVPNTAEE</sequence>
<comment type="function">
    <text evidence="7">Part of the AP-3 complex, an adaptor-related complex which is not clathrin-associated. The complex is associated with the Golgi region as well as more peripheral structures. It facilitates the budding of vesicles from the Golgi membrane.</text>
</comment>
<keyword evidence="6" id="KW-0472">Membrane</keyword>
<feature type="compositionally biased region" description="Low complexity" evidence="8">
    <location>
        <begin position="887"/>
        <end position="897"/>
    </location>
</feature>
<feature type="compositionally biased region" description="Basic and acidic residues" evidence="8">
    <location>
        <begin position="942"/>
        <end position="952"/>
    </location>
</feature>
<feature type="region of interest" description="Disordered" evidence="8">
    <location>
        <begin position="884"/>
        <end position="903"/>
    </location>
</feature>
<evidence type="ECO:0000256" key="6">
    <source>
        <dbReference type="ARBA" id="ARBA00023136"/>
    </source>
</evidence>
<dbReference type="PANTHER" id="PTHR22781">
    <property type="entry name" value="DELTA ADAPTIN-RELATED"/>
    <property type="match status" value="1"/>
</dbReference>
<comment type="subcellular location">
    <subcellularLocation>
        <location evidence="1">Endomembrane system</location>
    </subcellularLocation>
    <subcellularLocation>
        <location evidence="7">Golgi apparatus</location>
    </subcellularLocation>
</comment>
<feature type="domain" description="Clathrin/coatomer adaptor adaptin-like N-terminal" evidence="9">
    <location>
        <begin position="20"/>
        <end position="640"/>
    </location>
</feature>
<dbReference type="Proteomes" id="UP000240883">
    <property type="component" value="Unassembled WGS sequence"/>
</dbReference>
<keyword evidence="11" id="KW-1185">Reference proteome</keyword>
<feature type="compositionally biased region" description="Low complexity" evidence="8">
    <location>
        <begin position="972"/>
        <end position="984"/>
    </location>
</feature>
<dbReference type="Gene3D" id="1.25.10.10">
    <property type="entry name" value="Leucine-rich Repeat Variant"/>
    <property type="match status" value="1"/>
</dbReference>
<comment type="similarity">
    <text evidence="2 7">Belongs to the adaptor complexes large subunit family.</text>
</comment>
<dbReference type="GO" id="GO:0030123">
    <property type="term" value="C:AP-3 adaptor complex"/>
    <property type="evidence" value="ECO:0007669"/>
    <property type="project" value="InterPro"/>
</dbReference>
<feature type="region of interest" description="Disordered" evidence="8">
    <location>
        <begin position="383"/>
        <end position="427"/>
    </location>
</feature>
<dbReference type="STRING" id="1448308.A0A2T2NJG5"/>
<evidence type="ECO:0000256" key="2">
    <source>
        <dbReference type="ARBA" id="ARBA00006613"/>
    </source>
</evidence>
<evidence type="ECO:0000256" key="8">
    <source>
        <dbReference type="SAM" id="MobiDB-lite"/>
    </source>
</evidence>
<dbReference type="GO" id="GO:0005794">
    <property type="term" value="C:Golgi apparatus"/>
    <property type="evidence" value="ECO:0007669"/>
    <property type="project" value="UniProtKB-SubCell"/>
</dbReference>
<dbReference type="GO" id="GO:0006896">
    <property type="term" value="P:Golgi to vacuole transport"/>
    <property type="evidence" value="ECO:0007669"/>
    <property type="project" value="TreeGrafter"/>
</dbReference>
<evidence type="ECO:0000256" key="3">
    <source>
        <dbReference type="ARBA" id="ARBA00022448"/>
    </source>
</evidence>
<name>A0A2T2NJG5_CORCC</name>
<dbReference type="Pfam" id="PF01602">
    <property type="entry name" value="Adaptin_N"/>
    <property type="match status" value="1"/>
</dbReference>
<evidence type="ECO:0000259" key="9">
    <source>
        <dbReference type="Pfam" id="PF01602"/>
    </source>
</evidence>
<evidence type="ECO:0000256" key="1">
    <source>
        <dbReference type="ARBA" id="ARBA00004308"/>
    </source>
</evidence>
<dbReference type="AlphaFoldDB" id="A0A2T2NJG5"/>
<keyword evidence="4" id="KW-0677">Repeat</keyword>